<evidence type="ECO:0000256" key="1">
    <source>
        <dbReference type="SAM" id="MobiDB-lite"/>
    </source>
</evidence>
<protein>
    <submittedName>
        <fullName evidence="2">Uncharacterized protein</fullName>
    </submittedName>
</protein>
<sequence>MTKGVEIDVAMNVRKFQAGASDVEAGFEQVADSLDDLSKHGEKAGDELADGLKDGGKKGEAALQRVEDSFRDMTRASGRASGDVRSDNERSERSFKELADTAKRETKQAGDDLARNVKRGTDKAENGFDDLKDEARQSARETAASFREVSDVGDLIQETLANAFVGFGPAGVAAGIAGAVGFGLLVEAISSGADQNEQRVQDMYDDMIQSGNDFLSTELVSQGIQNIQKNTAEYAQAQQDAADTGVSLSTVLLAMAGDTEALNAVQTVRAEKMTELQQKQQEHIATTTTEDETLAAQINTLETMGLRYDSVASSTETASAKVDIYRQAMEQAGGASEGASAKIQGVIDKVNALPPNRTIRIDVDDSALEAAITRQQGRTIQINVDGQITRIGNQVY</sequence>
<comment type="caution">
    <text evidence="2">The sequence shown here is derived from an EMBL/GenBank/DDBJ whole genome shotgun (WGS) entry which is preliminary data.</text>
</comment>
<proteinExistence type="predicted"/>
<accession>A0A852SU88</accession>
<name>A0A852SU88_9MICO</name>
<feature type="region of interest" description="Disordered" evidence="1">
    <location>
        <begin position="38"/>
        <end position="136"/>
    </location>
</feature>
<feature type="compositionally biased region" description="Basic and acidic residues" evidence="1">
    <location>
        <begin position="38"/>
        <end position="74"/>
    </location>
</feature>
<dbReference type="RefSeq" id="WP_179549082.1">
    <property type="nucleotide sequence ID" value="NZ_BSEW01000002.1"/>
</dbReference>
<evidence type="ECO:0000313" key="2">
    <source>
        <dbReference type="EMBL" id="NYD72293.1"/>
    </source>
</evidence>
<gene>
    <name evidence="2" type="ORF">BJ984_003451</name>
</gene>
<reference evidence="2 3" key="1">
    <citation type="submission" date="2020-07" db="EMBL/GenBank/DDBJ databases">
        <title>Sequencing the genomes of 1000 actinobacteria strains.</title>
        <authorList>
            <person name="Klenk H.-P."/>
        </authorList>
    </citation>
    <scope>NUCLEOTIDE SEQUENCE [LARGE SCALE GENOMIC DNA]</scope>
    <source>
        <strain evidence="2 3">DSM 26474</strain>
    </source>
</reference>
<feature type="compositionally biased region" description="Basic and acidic residues" evidence="1">
    <location>
        <begin position="82"/>
        <end position="136"/>
    </location>
</feature>
<dbReference type="EMBL" id="JACCBM010000001">
    <property type="protein sequence ID" value="NYD72293.1"/>
    <property type="molecule type" value="Genomic_DNA"/>
</dbReference>
<organism evidence="2 3">
    <name type="scientific">Herbiconiux flava</name>
    <dbReference type="NCBI Taxonomy" id="881268"/>
    <lineage>
        <taxon>Bacteria</taxon>
        <taxon>Bacillati</taxon>
        <taxon>Actinomycetota</taxon>
        <taxon>Actinomycetes</taxon>
        <taxon>Micrococcales</taxon>
        <taxon>Microbacteriaceae</taxon>
        <taxon>Herbiconiux</taxon>
    </lineage>
</organism>
<keyword evidence="3" id="KW-1185">Reference proteome</keyword>
<dbReference type="AlphaFoldDB" id="A0A852SU88"/>
<dbReference type="Proteomes" id="UP000549913">
    <property type="component" value="Unassembled WGS sequence"/>
</dbReference>
<evidence type="ECO:0000313" key="3">
    <source>
        <dbReference type="Proteomes" id="UP000549913"/>
    </source>
</evidence>